<accession>A0A383WCT5</accession>
<dbReference type="AlphaFoldDB" id="A0A383WCT5"/>
<reference evidence="2 3" key="1">
    <citation type="submission" date="2016-10" db="EMBL/GenBank/DDBJ databases">
        <authorList>
            <person name="Cai Z."/>
        </authorList>
    </citation>
    <scope>NUCLEOTIDE SEQUENCE [LARGE SCALE GENOMIC DNA]</scope>
</reference>
<protein>
    <submittedName>
        <fullName evidence="2">Uncharacterized protein</fullName>
    </submittedName>
</protein>
<gene>
    <name evidence="2" type="ORF">BQ4739_LOCUS15354</name>
</gene>
<evidence type="ECO:0000313" key="2">
    <source>
        <dbReference type="EMBL" id="SZX75043.1"/>
    </source>
</evidence>
<dbReference type="EMBL" id="FNXT01001223">
    <property type="protein sequence ID" value="SZX75043.1"/>
    <property type="molecule type" value="Genomic_DNA"/>
</dbReference>
<organism evidence="2 3">
    <name type="scientific">Tetradesmus obliquus</name>
    <name type="common">Green alga</name>
    <name type="synonym">Acutodesmus obliquus</name>
    <dbReference type="NCBI Taxonomy" id="3088"/>
    <lineage>
        <taxon>Eukaryota</taxon>
        <taxon>Viridiplantae</taxon>
        <taxon>Chlorophyta</taxon>
        <taxon>core chlorophytes</taxon>
        <taxon>Chlorophyceae</taxon>
        <taxon>CS clade</taxon>
        <taxon>Sphaeropleales</taxon>
        <taxon>Scenedesmaceae</taxon>
        <taxon>Tetradesmus</taxon>
    </lineage>
</organism>
<evidence type="ECO:0000256" key="1">
    <source>
        <dbReference type="SAM" id="MobiDB-lite"/>
    </source>
</evidence>
<feature type="compositionally biased region" description="Basic residues" evidence="1">
    <location>
        <begin position="1"/>
        <end position="10"/>
    </location>
</feature>
<feature type="compositionally biased region" description="Low complexity" evidence="1">
    <location>
        <begin position="127"/>
        <end position="144"/>
    </location>
</feature>
<feature type="region of interest" description="Disordered" evidence="1">
    <location>
        <begin position="207"/>
        <end position="234"/>
    </location>
</feature>
<evidence type="ECO:0000313" key="3">
    <source>
        <dbReference type="Proteomes" id="UP000256970"/>
    </source>
</evidence>
<dbReference type="Proteomes" id="UP000256970">
    <property type="component" value="Unassembled WGS sequence"/>
</dbReference>
<name>A0A383WCT5_TETOB</name>
<proteinExistence type="predicted"/>
<sequence length="455" mass="50790">MREQRARKRASRLDDYQCDSDQAPAGASNKRSTAAHAGRRHGNNVALLSNKDKTEEQYQEAAAAVTRKRNKQIEDACLGRGSGGLVHFEPMPKPPSKRAALKFLASQGFDVAGALGPEEDDQHDLRQQQQQQQQQQQSQQQQQQRNRELLARLEAQLAELERQQLGGLLAPIPLPYESVLAAAAAAAAEPSTQMLSYTEQDNLQPEAAGAPASLCGGLRLTGGSSQQQQQQPAQQQQLAQQQQQQQLLAQQQQQQQHEQDWQKVSQLARETLQEVDAALATATSMVPEQQLQLVEVLLQKKQRVLHLWQLFCGSNSQQPLTAGLQRLLQQQHELQRLVELLPLTEGRQDLKRRVLDRQQRMLEQWQQLQGTMQEQQRLLGQQNRALERAAAIQQMFSGDPFAFLTDKMQPSSAVQKPLSKFDLCVGWMEVLTKDAELVNEPVIGSPTGTASGRDG</sequence>
<feature type="region of interest" description="Disordered" evidence="1">
    <location>
        <begin position="1"/>
        <end position="54"/>
    </location>
</feature>
<feature type="region of interest" description="Disordered" evidence="1">
    <location>
        <begin position="113"/>
        <end position="146"/>
    </location>
</feature>
<keyword evidence="3" id="KW-1185">Reference proteome</keyword>